<dbReference type="EMBL" id="LAZR01041140">
    <property type="protein sequence ID" value="KKL12738.1"/>
    <property type="molecule type" value="Genomic_DNA"/>
</dbReference>
<protein>
    <submittedName>
        <fullName evidence="1">Uncharacterized protein</fullName>
    </submittedName>
</protein>
<evidence type="ECO:0000313" key="1">
    <source>
        <dbReference type="EMBL" id="KKL12738.1"/>
    </source>
</evidence>
<reference evidence="1" key="1">
    <citation type="journal article" date="2015" name="Nature">
        <title>Complex archaea that bridge the gap between prokaryotes and eukaryotes.</title>
        <authorList>
            <person name="Spang A."/>
            <person name="Saw J.H."/>
            <person name="Jorgensen S.L."/>
            <person name="Zaremba-Niedzwiedzka K."/>
            <person name="Martijn J."/>
            <person name="Lind A.E."/>
            <person name="van Eijk R."/>
            <person name="Schleper C."/>
            <person name="Guy L."/>
            <person name="Ettema T.J."/>
        </authorList>
    </citation>
    <scope>NUCLEOTIDE SEQUENCE</scope>
</reference>
<gene>
    <name evidence="1" type="ORF">LCGC14_2532750</name>
</gene>
<proteinExistence type="predicted"/>
<organism evidence="1">
    <name type="scientific">marine sediment metagenome</name>
    <dbReference type="NCBI Taxonomy" id="412755"/>
    <lineage>
        <taxon>unclassified sequences</taxon>
        <taxon>metagenomes</taxon>
        <taxon>ecological metagenomes</taxon>
    </lineage>
</organism>
<name>A0A0F9DLC8_9ZZZZ</name>
<comment type="caution">
    <text evidence="1">The sequence shown here is derived from an EMBL/GenBank/DDBJ whole genome shotgun (WGS) entry which is preliminary data.</text>
</comment>
<accession>A0A0F9DLC8</accession>
<dbReference type="AlphaFoldDB" id="A0A0F9DLC8"/>
<sequence length="80" mass="9102">MNTVNFLRVVPDPEIEAMSDAELDQARAALRSELQPFFDWEATTAAERSRLSQVEGQIFTRDMETRLKCPACGQIDLSRQ</sequence>